<dbReference type="Proteomes" id="UP000799440">
    <property type="component" value="Unassembled WGS sequence"/>
</dbReference>
<evidence type="ECO:0000256" key="2">
    <source>
        <dbReference type="SAM" id="MobiDB-lite"/>
    </source>
</evidence>
<evidence type="ECO:0000256" key="1">
    <source>
        <dbReference type="ARBA" id="ARBA00022468"/>
    </source>
</evidence>
<dbReference type="InterPro" id="IPR001849">
    <property type="entry name" value="PH_domain"/>
</dbReference>
<dbReference type="InterPro" id="IPR050729">
    <property type="entry name" value="Rho-GAP"/>
</dbReference>
<name>A0A6A6VJE6_9PLEO</name>
<protein>
    <recommendedName>
        <fullName evidence="7">RhoGAP-domain-containing protein</fullName>
    </recommendedName>
</protein>
<feature type="compositionally biased region" description="Low complexity" evidence="2">
    <location>
        <begin position="720"/>
        <end position="738"/>
    </location>
</feature>
<dbReference type="InterPro" id="IPR036871">
    <property type="entry name" value="PX_dom_sf"/>
</dbReference>
<feature type="region of interest" description="Disordered" evidence="2">
    <location>
        <begin position="191"/>
        <end position="267"/>
    </location>
</feature>
<dbReference type="EMBL" id="MU006565">
    <property type="protein sequence ID" value="KAF2749936.1"/>
    <property type="molecule type" value="Genomic_DNA"/>
</dbReference>
<reference evidence="5" key="1">
    <citation type="journal article" date="2020" name="Stud. Mycol.">
        <title>101 Dothideomycetes genomes: a test case for predicting lifestyles and emergence of pathogens.</title>
        <authorList>
            <person name="Haridas S."/>
            <person name="Albert R."/>
            <person name="Binder M."/>
            <person name="Bloem J."/>
            <person name="Labutti K."/>
            <person name="Salamov A."/>
            <person name="Andreopoulos B."/>
            <person name="Baker S."/>
            <person name="Barry K."/>
            <person name="Bills G."/>
            <person name="Bluhm B."/>
            <person name="Cannon C."/>
            <person name="Castanera R."/>
            <person name="Culley D."/>
            <person name="Daum C."/>
            <person name="Ezra D."/>
            <person name="Gonzalez J."/>
            <person name="Henrissat B."/>
            <person name="Kuo A."/>
            <person name="Liang C."/>
            <person name="Lipzen A."/>
            <person name="Lutzoni F."/>
            <person name="Magnuson J."/>
            <person name="Mondo S."/>
            <person name="Nolan M."/>
            <person name="Ohm R."/>
            <person name="Pangilinan J."/>
            <person name="Park H.-J."/>
            <person name="Ramirez L."/>
            <person name="Alfaro M."/>
            <person name="Sun H."/>
            <person name="Tritt A."/>
            <person name="Yoshinaga Y."/>
            <person name="Zwiers L.-H."/>
            <person name="Turgeon B."/>
            <person name="Goodwin S."/>
            <person name="Spatafora J."/>
            <person name="Crous P."/>
            <person name="Grigoriev I."/>
        </authorList>
    </citation>
    <scope>NUCLEOTIDE SEQUENCE</scope>
    <source>
        <strain evidence="5">CBS 119925</strain>
    </source>
</reference>
<dbReference type="Pfam" id="PF00169">
    <property type="entry name" value="PH"/>
    <property type="match status" value="1"/>
</dbReference>
<evidence type="ECO:0000313" key="6">
    <source>
        <dbReference type="Proteomes" id="UP000799440"/>
    </source>
</evidence>
<dbReference type="SUPFAM" id="SSF50729">
    <property type="entry name" value="PH domain-like"/>
    <property type="match status" value="1"/>
</dbReference>
<feature type="compositionally biased region" description="Basic and acidic residues" evidence="2">
    <location>
        <begin position="1059"/>
        <end position="1071"/>
    </location>
</feature>
<dbReference type="SUPFAM" id="SSF48350">
    <property type="entry name" value="GTPase activation domain, GAP"/>
    <property type="match status" value="1"/>
</dbReference>
<feature type="compositionally biased region" description="Polar residues" evidence="2">
    <location>
        <begin position="626"/>
        <end position="643"/>
    </location>
</feature>
<dbReference type="OrthoDB" id="185175at2759"/>
<feature type="domain" description="PH" evidence="3">
    <location>
        <begin position="920"/>
        <end position="1035"/>
    </location>
</feature>
<dbReference type="FunFam" id="2.30.29.30:FF:000431">
    <property type="entry name" value="Unplaced genomic scaffold supercont1.6, whole genome shotgun sequence"/>
    <property type="match status" value="1"/>
</dbReference>
<dbReference type="InterPro" id="IPR008936">
    <property type="entry name" value="Rho_GTPase_activation_prot"/>
</dbReference>
<dbReference type="Gene3D" id="3.30.1520.10">
    <property type="entry name" value="Phox-like domain"/>
    <property type="match status" value="1"/>
</dbReference>
<feature type="compositionally biased region" description="Pro residues" evidence="2">
    <location>
        <begin position="198"/>
        <end position="208"/>
    </location>
</feature>
<evidence type="ECO:0008006" key="7">
    <source>
        <dbReference type="Google" id="ProtNLM"/>
    </source>
</evidence>
<dbReference type="Pfam" id="PF00620">
    <property type="entry name" value="RhoGAP"/>
    <property type="match status" value="1"/>
</dbReference>
<feature type="compositionally biased region" description="Polar residues" evidence="2">
    <location>
        <begin position="1173"/>
        <end position="1185"/>
    </location>
</feature>
<feature type="region of interest" description="Disordered" evidence="2">
    <location>
        <begin position="1102"/>
        <end position="1138"/>
    </location>
</feature>
<feature type="region of interest" description="Disordered" evidence="2">
    <location>
        <begin position="1"/>
        <end position="174"/>
    </location>
</feature>
<dbReference type="GO" id="GO:0005096">
    <property type="term" value="F:GTPase activator activity"/>
    <property type="evidence" value="ECO:0007669"/>
    <property type="project" value="UniProtKB-KW"/>
</dbReference>
<feature type="region of interest" description="Disordered" evidence="2">
    <location>
        <begin position="1035"/>
        <end position="1076"/>
    </location>
</feature>
<dbReference type="Gene3D" id="2.30.29.30">
    <property type="entry name" value="Pleckstrin-homology domain (PH domain)/Phosphotyrosine-binding domain (PTB)"/>
    <property type="match status" value="1"/>
</dbReference>
<dbReference type="PROSITE" id="PS50003">
    <property type="entry name" value="PH_DOMAIN"/>
    <property type="match status" value="1"/>
</dbReference>
<organism evidence="5 6">
    <name type="scientific">Sporormia fimetaria CBS 119925</name>
    <dbReference type="NCBI Taxonomy" id="1340428"/>
    <lineage>
        <taxon>Eukaryota</taxon>
        <taxon>Fungi</taxon>
        <taxon>Dikarya</taxon>
        <taxon>Ascomycota</taxon>
        <taxon>Pezizomycotina</taxon>
        <taxon>Dothideomycetes</taxon>
        <taxon>Pleosporomycetidae</taxon>
        <taxon>Pleosporales</taxon>
        <taxon>Sporormiaceae</taxon>
        <taxon>Sporormia</taxon>
    </lineage>
</organism>
<feature type="compositionally biased region" description="Basic and acidic residues" evidence="2">
    <location>
        <begin position="541"/>
        <end position="569"/>
    </location>
</feature>
<feature type="compositionally biased region" description="Acidic residues" evidence="2">
    <location>
        <begin position="526"/>
        <end position="540"/>
    </location>
</feature>
<evidence type="ECO:0000313" key="5">
    <source>
        <dbReference type="EMBL" id="KAF2749936.1"/>
    </source>
</evidence>
<feature type="compositionally biased region" description="Low complexity" evidence="2">
    <location>
        <begin position="224"/>
        <end position="236"/>
    </location>
</feature>
<feature type="compositionally biased region" description="Low complexity" evidence="2">
    <location>
        <begin position="69"/>
        <end position="93"/>
    </location>
</feature>
<feature type="compositionally biased region" description="Low complexity" evidence="2">
    <location>
        <begin position="644"/>
        <end position="657"/>
    </location>
</feature>
<feature type="region of interest" description="Disordered" evidence="2">
    <location>
        <begin position="901"/>
        <end position="927"/>
    </location>
</feature>
<feature type="compositionally biased region" description="Basic and acidic residues" evidence="2">
    <location>
        <begin position="1"/>
        <end position="10"/>
    </location>
</feature>
<dbReference type="SMART" id="SM00233">
    <property type="entry name" value="PH"/>
    <property type="match status" value="1"/>
</dbReference>
<feature type="region of interest" description="Disordered" evidence="2">
    <location>
        <begin position="1479"/>
        <end position="1508"/>
    </location>
</feature>
<keyword evidence="6" id="KW-1185">Reference proteome</keyword>
<feature type="region of interest" description="Disordered" evidence="2">
    <location>
        <begin position="969"/>
        <end position="991"/>
    </location>
</feature>
<dbReference type="InterPro" id="IPR000198">
    <property type="entry name" value="RhoGAP_dom"/>
</dbReference>
<feature type="compositionally biased region" description="Basic and acidic residues" evidence="2">
    <location>
        <begin position="340"/>
        <end position="353"/>
    </location>
</feature>
<feature type="region of interest" description="Disordered" evidence="2">
    <location>
        <begin position="326"/>
        <end position="751"/>
    </location>
</feature>
<feature type="compositionally biased region" description="Polar residues" evidence="2">
    <location>
        <begin position="237"/>
        <end position="259"/>
    </location>
</feature>
<feature type="compositionally biased region" description="Pro residues" evidence="2">
    <location>
        <begin position="694"/>
        <end position="707"/>
    </location>
</feature>
<feature type="domain" description="Rho-GAP" evidence="4">
    <location>
        <begin position="1191"/>
        <end position="1372"/>
    </location>
</feature>
<feature type="region of interest" description="Disordered" evidence="2">
    <location>
        <begin position="1166"/>
        <end position="1185"/>
    </location>
</feature>
<dbReference type="SMART" id="SM00324">
    <property type="entry name" value="RhoGAP"/>
    <property type="match status" value="1"/>
</dbReference>
<feature type="compositionally biased region" description="Low complexity" evidence="2">
    <location>
        <begin position="398"/>
        <end position="413"/>
    </location>
</feature>
<feature type="compositionally biased region" description="Polar residues" evidence="2">
    <location>
        <begin position="447"/>
        <end position="478"/>
    </location>
</feature>
<feature type="compositionally biased region" description="Basic and acidic residues" evidence="2">
    <location>
        <begin position="1491"/>
        <end position="1508"/>
    </location>
</feature>
<dbReference type="CDD" id="cd13277">
    <property type="entry name" value="PH_Bem3"/>
    <property type="match status" value="1"/>
</dbReference>
<feature type="compositionally biased region" description="Polar residues" evidence="2">
    <location>
        <begin position="1127"/>
        <end position="1138"/>
    </location>
</feature>
<keyword evidence="1" id="KW-0343">GTPase activation</keyword>
<feature type="compositionally biased region" description="Polar residues" evidence="2">
    <location>
        <begin position="969"/>
        <end position="982"/>
    </location>
</feature>
<gene>
    <name evidence="5" type="ORF">M011DRAFT_397611</name>
</gene>
<dbReference type="PROSITE" id="PS50238">
    <property type="entry name" value="RHOGAP"/>
    <property type="match status" value="1"/>
</dbReference>
<feature type="compositionally biased region" description="Basic and acidic residues" evidence="2">
    <location>
        <begin position="578"/>
        <end position="587"/>
    </location>
</feature>
<feature type="compositionally biased region" description="Polar residues" evidence="2">
    <location>
        <begin position="382"/>
        <end position="397"/>
    </location>
</feature>
<dbReference type="GO" id="GO:0035091">
    <property type="term" value="F:phosphatidylinositol binding"/>
    <property type="evidence" value="ECO:0007669"/>
    <property type="project" value="InterPro"/>
</dbReference>
<accession>A0A6A6VJE6</accession>
<dbReference type="PANTHER" id="PTHR23176:SF129">
    <property type="entry name" value="RHO GTPASE ACTIVATING PROTEIN AT 16F, ISOFORM E-RELATED"/>
    <property type="match status" value="1"/>
</dbReference>
<evidence type="ECO:0000259" key="4">
    <source>
        <dbReference type="PROSITE" id="PS50238"/>
    </source>
</evidence>
<feature type="compositionally biased region" description="Polar residues" evidence="2">
    <location>
        <begin position="414"/>
        <end position="424"/>
    </location>
</feature>
<proteinExistence type="predicted"/>
<dbReference type="Gene3D" id="1.10.555.10">
    <property type="entry name" value="Rho GTPase activation protein"/>
    <property type="match status" value="1"/>
</dbReference>
<dbReference type="GO" id="GO:0007165">
    <property type="term" value="P:signal transduction"/>
    <property type="evidence" value="ECO:0007669"/>
    <property type="project" value="InterPro"/>
</dbReference>
<dbReference type="PANTHER" id="PTHR23176">
    <property type="entry name" value="RHO/RAC/CDC GTPASE-ACTIVATING PROTEIN"/>
    <property type="match status" value="1"/>
</dbReference>
<dbReference type="GO" id="GO:0005938">
    <property type="term" value="C:cell cortex"/>
    <property type="evidence" value="ECO:0007669"/>
    <property type="project" value="UniProtKB-ARBA"/>
</dbReference>
<sequence length="1508" mass="163561">MAAEQPRDGDSASTTTSTTLSLDHESCSTDNSPSSPYPSPKLPSEQDTAGSWSAFKAAPRTPRRPPPINSTLTNTNTTTTPTPTSPFTSTATNYFPRKPLPSPLQPSSLRFAAHGPDSPAQSPRALNFSQSSYQDGPRSPREKLDALLAEEGTHSHRPPHPPASPPVLPHRVGNPLSSYALLRNISAPVLSSSAISPPSSPTMLPPASRPGKQDGRPTTQRNPSIDSQVSSLSSNSQPYNKTNPSQQHRPSIDGTSQNPPDFAGLIAAAGSPEAALLAMWKEKQSASNHNSQLWRLVEKQRAMILGLNKDLERALKDKDRYRKKLKDFVNQVPPVPGAPKRSDTLDSAVERGETPSPAPSEKQEDLAHIQPAARPAEHRTSPLVQGTTATQPSPESKSAQSPSAFAPAQPSQPESHPSRTTSAGTALAGLGSDTRVQPSPPIVEPSRASTSPTDSPTSKHLLSETQDSPKAPSLSITHATPILGGNGFDSPVKPAHPARKAPPAPLNLSASKPSAHLHHAGPAERSDDEYDDTLEVDEIPQIERGRRKTREDDDRAREALAMKDEEARSKSIKKKKSESKSKPKEEVVESDQNKTAAASLSPRMISPPMAGLPLSPRHPPAHSLNALLSPTNSDTSMTANRSVGSISSPLLSPGLPTSPRPGDRPMGSPLPRNMRPGLASPPMSPRSGAHGLTPRPPRQPIPMPPSTPQSFISPHVARELPQPQQKQQSASSSMLQLPGAQPSPDSETSTQNQEYVYRGLVSDQYPGLLLPPNALPSIDVKVSSSRLRPSRLSYMAPKAQEEDPVFTLAIYARSDNKQLWRVEKTIMALPALDSQLKSLCDFTGKLPDRALFSGHAPAKMDARRAALNAYFDTILETPMGEKAALVVCEFFSTDVIGAQSDDALAPEPAPGNAPSSPKGKQRKEGYLTKRGKNFGGWKARYFVLDGPEFRYYESPGGAHLGTIKLQNAQIGKQSAQQANQSPQRRDESEDNQYRHAFLILEPKRKDSSSLVRHVLCAESDHERDAWVDALIQHVESHEEHSPTEAQSASSRSVQSKQSEQTKRKDSPELNKPEVNNKLQALSYDDTVAAEAPIRVGAGHFQAKEAHANSPKATSFGGDNSHHLAISGPTNGAPIQNAESWGNKTLTAPTSIKDKKRSIFGFRGRASSDFAPGQSGSQASDRPQQSRNVFGIPLQEAVECSQPYGVNVQLPSVVYRCIEYLKAKKAYQEEGIFRLSGSNIVIKGLRDRFNNEGDVKLLSGEYYDVHAVASLLKLYLRELPASILTHMDERSKKIQTFNVLVHRLPRVNYELLQAMSSFLIQIVDNAALNKMTVRNVGIVFAPTLNIPAPLISMFLTDFPEIFGMPVDETSSPIHEITVSTPPLGDDAIRSPRHQMFSDLPTPMYNQTTFQQLAPGGQQSLGSQLGPMSNYDTGFIPLRPSYEAPSYQQGEGYGSLGATLQPNAKDARQARRESGMLLMNMGMQNAPRKGSNARREDLNPRMVREETAFE</sequence>
<dbReference type="InterPro" id="IPR011993">
    <property type="entry name" value="PH-like_dom_sf"/>
</dbReference>
<feature type="compositionally biased region" description="Low complexity" evidence="2">
    <location>
        <begin position="1046"/>
        <end position="1058"/>
    </location>
</feature>
<evidence type="ECO:0000259" key="3">
    <source>
        <dbReference type="PROSITE" id="PS50003"/>
    </source>
</evidence>